<evidence type="ECO:0000313" key="1">
    <source>
        <dbReference type="EMBL" id="PXW98858.1"/>
    </source>
</evidence>
<dbReference type="AlphaFoldDB" id="A0A318H9W0"/>
<gene>
    <name evidence="1" type="ORF">C8E89_1438</name>
</gene>
<dbReference type="Proteomes" id="UP000247781">
    <property type="component" value="Unassembled WGS sequence"/>
</dbReference>
<protein>
    <submittedName>
        <fullName evidence="1">Uncharacterized protein</fullName>
    </submittedName>
</protein>
<reference evidence="1 2" key="2">
    <citation type="submission" date="2018-06" db="EMBL/GenBank/DDBJ databases">
        <title>Sequencing of bacterial isolates from soil warming experiment in Harvard Forest, Massachusetts, USA.</title>
        <authorList>
            <person name="Deangelis K.PhD."/>
        </authorList>
    </citation>
    <scope>NUCLEOTIDE SEQUENCE [LARGE SCALE GENOMIC DNA]</scope>
    <source>
        <strain evidence="1 2">GAS496</strain>
    </source>
</reference>
<name>A0A318H9W0_9MYCO</name>
<dbReference type="RefSeq" id="WP_220032561.1">
    <property type="nucleotide sequence ID" value="NZ_QJJU01000043.1"/>
</dbReference>
<evidence type="ECO:0000313" key="2">
    <source>
        <dbReference type="Proteomes" id="UP000247781"/>
    </source>
</evidence>
<organism evidence="1 2">
    <name type="scientific">Mycolicibacterium moriokaense</name>
    <dbReference type="NCBI Taxonomy" id="39691"/>
    <lineage>
        <taxon>Bacteria</taxon>
        <taxon>Bacillati</taxon>
        <taxon>Actinomycetota</taxon>
        <taxon>Actinomycetes</taxon>
        <taxon>Mycobacteriales</taxon>
        <taxon>Mycobacteriaceae</taxon>
        <taxon>Mycolicibacterium</taxon>
    </lineage>
</organism>
<sequence length="80" mass="8913">MNDLLESAVAAHGGLNRWNQLTSLTVDASITGALWHVKGIPDVLEDVRLAADTKRQRLAIDFVGQDKRSVRALSRRYRAQ</sequence>
<dbReference type="EMBL" id="QJJU01000043">
    <property type="protein sequence ID" value="PXW98858.1"/>
    <property type="molecule type" value="Genomic_DNA"/>
</dbReference>
<reference evidence="2" key="1">
    <citation type="submission" date="2018-05" db="EMBL/GenBank/DDBJ databases">
        <authorList>
            <person name="Deangelis K."/>
            <person name="Huntemann M."/>
            <person name="Clum A."/>
            <person name="Pillay M."/>
            <person name="Palaniappan K."/>
            <person name="Varghese N."/>
            <person name="Mikhailova N."/>
            <person name="Stamatis D."/>
            <person name="Reddy T."/>
            <person name="Daum C."/>
            <person name="Shapiro N."/>
            <person name="Ivanova N."/>
            <person name="Kyrpides N."/>
            <person name="Woyke T."/>
        </authorList>
    </citation>
    <scope>NUCLEOTIDE SEQUENCE [LARGE SCALE GENOMIC DNA]</scope>
    <source>
        <strain evidence="2">GAS496</strain>
    </source>
</reference>
<comment type="caution">
    <text evidence="1">The sequence shown here is derived from an EMBL/GenBank/DDBJ whole genome shotgun (WGS) entry which is preliminary data.</text>
</comment>
<proteinExistence type="predicted"/>
<accession>A0A318H9W0</accession>
<keyword evidence="2" id="KW-1185">Reference proteome</keyword>